<reference evidence="4" key="1">
    <citation type="submission" date="2023-06" db="EMBL/GenBank/DDBJ databases">
        <title>Genome-scale phylogeny and comparative genomics of the fungal order Sordariales.</title>
        <authorList>
            <consortium name="Lawrence Berkeley National Laboratory"/>
            <person name="Hensen N."/>
            <person name="Bonometti L."/>
            <person name="Westerberg I."/>
            <person name="Brannstrom I.O."/>
            <person name="Guillou S."/>
            <person name="Cros-Aarteil S."/>
            <person name="Calhoun S."/>
            <person name="Haridas S."/>
            <person name="Kuo A."/>
            <person name="Mondo S."/>
            <person name="Pangilinan J."/>
            <person name="Riley R."/>
            <person name="LaButti K."/>
            <person name="Andreopoulos B."/>
            <person name="Lipzen A."/>
            <person name="Chen C."/>
            <person name="Yanf M."/>
            <person name="Daum C."/>
            <person name="Ng V."/>
            <person name="Clum A."/>
            <person name="Steindorff A."/>
            <person name="Ohm R."/>
            <person name="Martin F."/>
            <person name="Silar P."/>
            <person name="Natvig D."/>
            <person name="Lalanne C."/>
            <person name="Gautier V."/>
            <person name="Ament-velasquez S.L."/>
            <person name="Kruys A."/>
            <person name="Hutchinson M.I."/>
            <person name="Powell A.J."/>
            <person name="Barry K."/>
            <person name="Miller A.N."/>
            <person name="Grigoriev I.V."/>
            <person name="Debuchy R."/>
            <person name="Gladieux P."/>
            <person name="Thoren M.H."/>
            <person name="Johannesson H."/>
        </authorList>
    </citation>
    <scope>NUCLEOTIDE SEQUENCE</scope>
    <source>
        <strain evidence="4">SMH2392-1A</strain>
    </source>
</reference>
<gene>
    <name evidence="4" type="ORF">B0T26DRAFT_680049</name>
</gene>
<dbReference type="EMBL" id="JAUIRO010000007">
    <property type="protein sequence ID" value="KAK0706354.1"/>
    <property type="molecule type" value="Genomic_DNA"/>
</dbReference>
<keyword evidence="2 3" id="KW-0823">Tryptophan catabolism</keyword>
<proteinExistence type="inferred from homology"/>
<protein>
    <recommendedName>
        <fullName evidence="3">Kynurenine formamidase</fullName>
        <shortName evidence="3">KFA</shortName>
        <shortName evidence="3">KFase</shortName>
        <ecNumber evidence="3">3.5.1.9</ecNumber>
    </recommendedName>
    <alternativeName>
        <fullName evidence="3">Arylformamidase</fullName>
    </alternativeName>
    <alternativeName>
        <fullName evidence="3">N-formylkynurenine formamidase</fullName>
        <shortName evidence="3">FKF</shortName>
    </alternativeName>
</protein>
<comment type="function">
    <text evidence="3">Catalyzes the hydrolysis of N-formyl-L-kynurenine to L-kynurenine, the second step in the kynurenine pathway of tryptophan degradation. Kynurenine may be further oxidized to nicotinic acid, NAD(H) and NADP(H). Required for elimination of toxic metabolites.</text>
</comment>
<evidence type="ECO:0000256" key="3">
    <source>
        <dbReference type="HAMAP-Rule" id="MF_03014"/>
    </source>
</evidence>
<feature type="short sequence motif" description="HGGXW" evidence="3">
    <location>
        <begin position="77"/>
        <end position="81"/>
    </location>
</feature>
<organism evidence="4 5">
    <name type="scientific">Lasiosphaeria miniovina</name>
    <dbReference type="NCBI Taxonomy" id="1954250"/>
    <lineage>
        <taxon>Eukaryota</taxon>
        <taxon>Fungi</taxon>
        <taxon>Dikarya</taxon>
        <taxon>Ascomycota</taxon>
        <taxon>Pezizomycotina</taxon>
        <taxon>Sordariomycetes</taxon>
        <taxon>Sordariomycetidae</taxon>
        <taxon>Sordariales</taxon>
        <taxon>Lasiosphaeriaceae</taxon>
        <taxon>Lasiosphaeria</taxon>
    </lineage>
</organism>
<comment type="catalytic activity">
    <reaction evidence="3">
        <text>N-formyl-L-kynurenine + H2O = L-kynurenine + formate + H(+)</text>
        <dbReference type="Rhea" id="RHEA:13009"/>
        <dbReference type="ChEBI" id="CHEBI:15377"/>
        <dbReference type="ChEBI" id="CHEBI:15378"/>
        <dbReference type="ChEBI" id="CHEBI:15740"/>
        <dbReference type="ChEBI" id="CHEBI:57959"/>
        <dbReference type="ChEBI" id="CHEBI:58629"/>
        <dbReference type="EC" id="3.5.1.9"/>
    </reaction>
</comment>
<name>A0AA40DJX4_9PEZI</name>
<keyword evidence="5" id="KW-1185">Reference proteome</keyword>
<comment type="domain">
    <text evidence="3">The main chain amide nitrogen atoms of the second glycine and its adjacent residue in the HGGXW motif define the oxyanion hole, and stabilize the oxyanion that forms during the nucleophilic attack by the catalytic serine during substrate cleavage.</text>
</comment>
<accession>A0AA40DJX4</accession>
<dbReference type="AlphaFoldDB" id="A0AA40DJX4"/>
<dbReference type="PANTHER" id="PTHR48081:SF33">
    <property type="entry name" value="KYNURENINE FORMAMIDASE"/>
    <property type="match status" value="1"/>
</dbReference>
<dbReference type="InterPro" id="IPR027519">
    <property type="entry name" value="KFase_ver/fungi-typ"/>
</dbReference>
<feature type="active site" description="Nucleophile" evidence="3">
    <location>
        <position position="176"/>
    </location>
</feature>
<dbReference type="PANTHER" id="PTHR48081">
    <property type="entry name" value="AB HYDROLASE SUPERFAMILY PROTEIN C4A8.06C"/>
    <property type="match status" value="1"/>
</dbReference>
<evidence type="ECO:0000256" key="1">
    <source>
        <dbReference type="ARBA" id="ARBA00022801"/>
    </source>
</evidence>
<dbReference type="RefSeq" id="XP_060291448.1">
    <property type="nucleotide sequence ID" value="XM_060440443.1"/>
</dbReference>
<comment type="similarity">
    <text evidence="3">Belongs to the kynurenine formamidase family.</text>
</comment>
<evidence type="ECO:0000256" key="2">
    <source>
        <dbReference type="ARBA" id="ARBA00023079"/>
    </source>
</evidence>
<evidence type="ECO:0000313" key="4">
    <source>
        <dbReference type="EMBL" id="KAK0706354.1"/>
    </source>
</evidence>
<sequence>MSADDRFAWASVPWTPVADDETGKAIGWRKQHVPYVAGGVSLQTLDVWIPAGPPSEATVIDAASLPSRPGHWLVFVHGGAWCDPGISSSAISAAAKRLLRGTADPGPGSGPDPGPSLDSVAGVASLNYRLSPNQDPSSDPARQAKHPDHISDVLAGISFLQRLGAATGPYVLSGHSCGAMLAFQAVMDPARWGLSITIAKPTVLLGLNGLYDLAGFIGDTPPGFEWLRDDYVVFTRNAFGHDESVWKTACPATATWWPDEWSEGRRVVLVQSSGDTLVPYSQLEKMRAYLKKSPSLQVDEKDATGGHDALWVEGGRLAEIFSEIMSEL</sequence>
<dbReference type="Proteomes" id="UP001172101">
    <property type="component" value="Unassembled WGS sequence"/>
</dbReference>
<evidence type="ECO:0000313" key="5">
    <source>
        <dbReference type="Proteomes" id="UP001172101"/>
    </source>
</evidence>
<dbReference type="InterPro" id="IPR050300">
    <property type="entry name" value="GDXG_lipolytic_enzyme"/>
</dbReference>
<dbReference type="GO" id="GO:0019441">
    <property type="term" value="P:L-tryptophan catabolic process to kynurenine"/>
    <property type="evidence" value="ECO:0007669"/>
    <property type="project" value="UniProtKB-UniRule"/>
</dbReference>
<dbReference type="GO" id="GO:0034354">
    <property type="term" value="P:'de novo' NAD+ biosynthetic process from L-tryptophan"/>
    <property type="evidence" value="ECO:0007669"/>
    <property type="project" value="UniProtKB-UniRule"/>
</dbReference>
<dbReference type="GO" id="GO:0004061">
    <property type="term" value="F:arylformamidase activity"/>
    <property type="evidence" value="ECO:0007669"/>
    <property type="project" value="UniProtKB-UniRule"/>
</dbReference>
<dbReference type="EC" id="3.5.1.9" evidence="3"/>
<dbReference type="InterPro" id="IPR029058">
    <property type="entry name" value="AB_hydrolase_fold"/>
</dbReference>
<comment type="subunit">
    <text evidence="3">Homodimer.</text>
</comment>
<dbReference type="HAMAP" id="MF_03014">
    <property type="entry name" value="KFase"/>
    <property type="match status" value="1"/>
</dbReference>
<keyword evidence="1 3" id="KW-0378">Hydrolase</keyword>
<dbReference type="Gene3D" id="3.40.50.1820">
    <property type="entry name" value="alpha/beta hydrolase"/>
    <property type="match status" value="1"/>
</dbReference>
<comment type="pathway">
    <text evidence="3">Amino-acid degradation; L-tryptophan degradation via kynurenine pathway; L-kynurenine from L-tryptophan: step 2/2.</text>
</comment>
<feature type="active site" evidence="3">
    <location>
        <position position="275"/>
    </location>
</feature>
<dbReference type="GeneID" id="85323713"/>
<feature type="active site" evidence="3">
    <location>
        <position position="307"/>
    </location>
</feature>
<dbReference type="SUPFAM" id="SSF53474">
    <property type="entry name" value="alpha/beta-Hydrolases"/>
    <property type="match status" value="1"/>
</dbReference>
<comment type="caution">
    <text evidence="4">The sequence shown here is derived from an EMBL/GenBank/DDBJ whole genome shotgun (WGS) entry which is preliminary data.</text>
</comment>